<dbReference type="InterPro" id="IPR015424">
    <property type="entry name" value="PyrdxlP-dep_Trfase"/>
</dbReference>
<dbReference type="EMBL" id="SMAI01000004">
    <property type="protein sequence ID" value="TCT05544.1"/>
    <property type="molecule type" value="Genomic_DNA"/>
</dbReference>
<dbReference type="PANTHER" id="PTHR11999">
    <property type="entry name" value="GROUP II PYRIDOXAL-5-PHOSPHATE DECARBOXYLASE"/>
    <property type="match status" value="1"/>
</dbReference>
<keyword evidence="9" id="KW-1185">Reference proteome</keyword>
<evidence type="ECO:0000256" key="1">
    <source>
        <dbReference type="ARBA" id="ARBA00001933"/>
    </source>
</evidence>
<keyword evidence="4 6" id="KW-0663">Pyridoxal phosphate</keyword>
<comment type="cofactor">
    <cofactor evidence="1 6 7">
        <name>pyridoxal 5'-phosphate</name>
        <dbReference type="ChEBI" id="CHEBI:597326"/>
    </cofactor>
</comment>
<dbReference type="RefSeq" id="WP_132030890.1">
    <property type="nucleotide sequence ID" value="NZ_SMAI01000004.1"/>
</dbReference>
<evidence type="ECO:0000256" key="6">
    <source>
        <dbReference type="PIRSR" id="PIRSR602129-50"/>
    </source>
</evidence>
<dbReference type="OrthoDB" id="9803665at2"/>
<dbReference type="SUPFAM" id="SSF53383">
    <property type="entry name" value="PLP-dependent transferases"/>
    <property type="match status" value="1"/>
</dbReference>
<evidence type="ECO:0000256" key="5">
    <source>
        <dbReference type="ARBA" id="ARBA00023239"/>
    </source>
</evidence>
<dbReference type="Gene3D" id="3.40.640.10">
    <property type="entry name" value="Type I PLP-dependent aspartate aminotransferase-like (Major domain)"/>
    <property type="match status" value="1"/>
</dbReference>
<organism evidence="8 9">
    <name type="scientific">Aquabacter spiritensis</name>
    <dbReference type="NCBI Taxonomy" id="933073"/>
    <lineage>
        <taxon>Bacteria</taxon>
        <taxon>Pseudomonadati</taxon>
        <taxon>Pseudomonadota</taxon>
        <taxon>Alphaproteobacteria</taxon>
        <taxon>Hyphomicrobiales</taxon>
        <taxon>Xanthobacteraceae</taxon>
        <taxon>Aquabacter</taxon>
    </lineage>
</organism>
<dbReference type="Gene3D" id="1.20.1340.10">
    <property type="entry name" value="dopa decarboxylase, N-terminal domain"/>
    <property type="match status" value="1"/>
</dbReference>
<dbReference type="InterPro" id="IPR010977">
    <property type="entry name" value="Aromatic_deC"/>
</dbReference>
<evidence type="ECO:0000256" key="2">
    <source>
        <dbReference type="ARBA" id="ARBA00009533"/>
    </source>
</evidence>
<dbReference type="InterPro" id="IPR015422">
    <property type="entry name" value="PyrdxlP-dep_Trfase_small"/>
</dbReference>
<dbReference type="AlphaFoldDB" id="A0A4R3LXZ1"/>
<feature type="modified residue" description="N6-(pyridoxal phosphate)lysine" evidence="6">
    <location>
        <position position="304"/>
    </location>
</feature>
<proteinExistence type="inferred from homology"/>
<reference evidence="8 9" key="1">
    <citation type="submission" date="2019-03" db="EMBL/GenBank/DDBJ databases">
        <title>Genomic Encyclopedia of Type Strains, Phase IV (KMG-IV): sequencing the most valuable type-strain genomes for metagenomic binning, comparative biology and taxonomic classification.</title>
        <authorList>
            <person name="Goeker M."/>
        </authorList>
    </citation>
    <scope>NUCLEOTIDE SEQUENCE [LARGE SCALE GENOMIC DNA]</scope>
    <source>
        <strain evidence="8 9">DSM 9035</strain>
    </source>
</reference>
<protein>
    <submittedName>
        <fullName evidence="8">Glutamate/tyrosine decarboxylase-like PLP-dependent enzyme</fullName>
    </submittedName>
</protein>
<keyword evidence="3" id="KW-0210">Decarboxylase</keyword>
<dbReference type="GO" id="GO:0016831">
    <property type="term" value="F:carboxy-lyase activity"/>
    <property type="evidence" value="ECO:0007669"/>
    <property type="project" value="UniProtKB-KW"/>
</dbReference>
<dbReference type="Gene3D" id="3.90.1150.10">
    <property type="entry name" value="Aspartate Aminotransferase, domain 1"/>
    <property type="match status" value="1"/>
</dbReference>
<dbReference type="Pfam" id="PF00282">
    <property type="entry name" value="Pyridoxal_deC"/>
    <property type="match status" value="1"/>
</dbReference>
<dbReference type="Proteomes" id="UP000294664">
    <property type="component" value="Unassembled WGS sequence"/>
</dbReference>
<dbReference type="InterPro" id="IPR015421">
    <property type="entry name" value="PyrdxlP-dep_Trfase_major"/>
</dbReference>
<sequence length="488" mass="51157">MTQDAFDAALDPADWAAMRAIFHAAADDGLAHLAQARARPVWTRPPDAARAALAEPVPQAGQPVAAIYDTFKTHILPYGTGNVHPAFFGWALGAGTAEGVLGEMLAAFMNCNLGGWDQIAADLERQVIDWCRQMTGFPAGSSGLLTSGTSLGTLIALAVAREAATAGEIGEYGVAAAGSGLVGYASTEAHGCFAKAFATLGLGRAHLRRVPVDADHRLDCAALEAMIAADRARGLRPFCAIATCGTINTGAIDDLARVADICARARLWFHVDAAFGVGALLTAAHRARAAPLARADSIAFDFHKWFQVPYDAGIVLIRDAAAHRAAFAAPADYLAPAARGLAAGAPWFCDYGPELSRSFRALKIWFTFKAHGLSGLSAMIEKNCRQAQFLADLIAANAPRLALLAPVNLNIVCFRYVPADGSDADALNAEIVADLQEQGIAAPSLTTLSGRTAIRVCLVNHRTRAADLERLVEATLALGAAREAAARA</sequence>
<dbReference type="GO" id="GO:0006520">
    <property type="term" value="P:amino acid metabolic process"/>
    <property type="evidence" value="ECO:0007669"/>
    <property type="project" value="InterPro"/>
</dbReference>
<dbReference type="InterPro" id="IPR002129">
    <property type="entry name" value="PyrdxlP-dep_de-COase"/>
</dbReference>
<comment type="caution">
    <text evidence="8">The sequence shown here is derived from an EMBL/GenBank/DDBJ whole genome shotgun (WGS) entry which is preliminary data.</text>
</comment>
<dbReference type="PRINTS" id="PR00800">
    <property type="entry name" value="YHDCRBOXLASE"/>
</dbReference>
<dbReference type="PANTHER" id="PTHR11999:SF70">
    <property type="entry name" value="MIP05841P"/>
    <property type="match status" value="1"/>
</dbReference>
<evidence type="ECO:0000256" key="3">
    <source>
        <dbReference type="ARBA" id="ARBA00022793"/>
    </source>
</evidence>
<comment type="similarity">
    <text evidence="2 7">Belongs to the group II decarboxylase family.</text>
</comment>
<evidence type="ECO:0000313" key="8">
    <source>
        <dbReference type="EMBL" id="TCT05544.1"/>
    </source>
</evidence>
<evidence type="ECO:0000313" key="9">
    <source>
        <dbReference type="Proteomes" id="UP000294664"/>
    </source>
</evidence>
<accession>A0A4R3LXZ1</accession>
<dbReference type="PROSITE" id="PS00392">
    <property type="entry name" value="DDC_GAD_HDC_YDC"/>
    <property type="match status" value="1"/>
</dbReference>
<dbReference type="InterPro" id="IPR021115">
    <property type="entry name" value="Pyridoxal-P_BS"/>
</dbReference>
<dbReference type="GO" id="GO:0019752">
    <property type="term" value="P:carboxylic acid metabolic process"/>
    <property type="evidence" value="ECO:0007669"/>
    <property type="project" value="InterPro"/>
</dbReference>
<keyword evidence="5 7" id="KW-0456">Lyase</keyword>
<dbReference type="GO" id="GO:0030170">
    <property type="term" value="F:pyridoxal phosphate binding"/>
    <property type="evidence" value="ECO:0007669"/>
    <property type="project" value="InterPro"/>
</dbReference>
<gene>
    <name evidence="8" type="ORF">EDC64_104101</name>
</gene>
<evidence type="ECO:0000256" key="7">
    <source>
        <dbReference type="RuleBase" id="RU000382"/>
    </source>
</evidence>
<evidence type="ECO:0000256" key="4">
    <source>
        <dbReference type="ARBA" id="ARBA00022898"/>
    </source>
</evidence>
<name>A0A4R3LXZ1_9HYPH</name>